<gene>
    <name evidence="4" type="ORF">V6N11_035393</name>
</gene>
<dbReference type="InterPro" id="IPR050905">
    <property type="entry name" value="Plant_NBS-LRR"/>
</dbReference>
<sequence length="321" mass="36632">MNSSDEKPTTCLMSFHSSELISHTSNCLHLACVHPHFEPPVGRQLDYVRHFRDNVEKLSEKKGELATARTRLQHEIEGAEGQLLQIEDDVRCLQLKADATLSPVETLEKEFQQNKSCLKWCPNWSWRYQLSKKVKKKTMDISELLVTINKFGQAGRVGYPATSTLPTIEFLCSKDFVVSKSSETAFNQIVQALKDDNIDMIGLWGMGGVGKTTLVREVGKQVQAQNPKLFDKVVITTVSQKPNFEKIQDQIAQYIGFDMKTEQGRRSEQELWLRLKKEERILIILDDVWTYLNLKEKIGIPVGDHKGCKILLATRLRQVCV</sequence>
<name>A0ABR2R0X2_9ROSI</name>
<evidence type="ECO:0000313" key="5">
    <source>
        <dbReference type="Proteomes" id="UP001396334"/>
    </source>
</evidence>
<evidence type="ECO:0000256" key="2">
    <source>
        <dbReference type="SAM" id="Coils"/>
    </source>
</evidence>
<keyword evidence="2" id="KW-0175">Coiled coil</keyword>
<dbReference type="InterPro" id="IPR002182">
    <property type="entry name" value="NB-ARC"/>
</dbReference>
<dbReference type="PANTHER" id="PTHR33463:SF203">
    <property type="entry name" value="AAA+ ATPASE DOMAIN-CONTAINING PROTEIN"/>
    <property type="match status" value="1"/>
</dbReference>
<dbReference type="PANTHER" id="PTHR33463">
    <property type="entry name" value="NB-ARC DOMAIN-CONTAINING PROTEIN-RELATED"/>
    <property type="match status" value="1"/>
</dbReference>
<dbReference type="Pfam" id="PF00931">
    <property type="entry name" value="NB-ARC"/>
    <property type="match status" value="1"/>
</dbReference>
<evidence type="ECO:0000256" key="1">
    <source>
        <dbReference type="ARBA" id="ARBA00022821"/>
    </source>
</evidence>
<protein>
    <recommendedName>
        <fullName evidence="3">NB-ARC domain-containing protein</fullName>
    </recommendedName>
</protein>
<proteinExistence type="predicted"/>
<evidence type="ECO:0000259" key="3">
    <source>
        <dbReference type="Pfam" id="PF00931"/>
    </source>
</evidence>
<keyword evidence="5" id="KW-1185">Reference proteome</keyword>
<reference evidence="4 5" key="1">
    <citation type="journal article" date="2024" name="G3 (Bethesda)">
        <title>Genome assembly of Hibiscus sabdariffa L. provides insights into metabolisms of medicinal natural products.</title>
        <authorList>
            <person name="Kim T."/>
        </authorList>
    </citation>
    <scope>NUCLEOTIDE SEQUENCE [LARGE SCALE GENOMIC DNA]</scope>
    <source>
        <strain evidence="4">TK-2024</strain>
        <tissue evidence="4">Old leaves</tissue>
    </source>
</reference>
<comment type="caution">
    <text evidence="4">The sequence shown here is derived from an EMBL/GenBank/DDBJ whole genome shotgun (WGS) entry which is preliminary data.</text>
</comment>
<feature type="domain" description="NB-ARC" evidence="3">
    <location>
        <begin position="183"/>
        <end position="320"/>
    </location>
</feature>
<dbReference type="SUPFAM" id="SSF52540">
    <property type="entry name" value="P-loop containing nucleoside triphosphate hydrolases"/>
    <property type="match status" value="1"/>
</dbReference>
<evidence type="ECO:0000313" key="4">
    <source>
        <dbReference type="EMBL" id="KAK9006352.1"/>
    </source>
</evidence>
<feature type="coiled-coil region" evidence="2">
    <location>
        <begin position="55"/>
        <end position="96"/>
    </location>
</feature>
<dbReference type="PRINTS" id="PR00364">
    <property type="entry name" value="DISEASERSIST"/>
</dbReference>
<dbReference type="EMBL" id="JBBPBN010000029">
    <property type="protein sequence ID" value="KAK9006352.1"/>
    <property type="molecule type" value="Genomic_DNA"/>
</dbReference>
<keyword evidence="1" id="KW-0611">Plant defense</keyword>
<dbReference type="Proteomes" id="UP001396334">
    <property type="component" value="Unassembled WGS sequence"/>
</dbReference>
<accession>A0ABR2R0X2</accession>
<dbReference type="InterPro" id="IPR027417">
    <property type="entry name" value="P-loop_NTPase"/>
</dbReference>
<dbReference type="Gene3D" id="3.40.50.300">
    <property type="entry name" value="P-loop containing nucleotide triphosphate hydrolases"/>
    <property type="match status" value="1"/>
</dbReference>
<organism evidence="4 5">
    <name type="scientific">Hibiscus sabdariffa</name>
    <name type="common">roselle</name>
    <dbReference type="NCBI Taxonomy" id="183260"/>
    <lineage>
        <taxon>Eukaryota</taxon>
        <taxon>Viridiplantae</taxon>
        <taxon>Streptophyta</taxon>
        <taxon>Embryophyta</taxon>
        <taxon>Tracheophyta</taxon>
        <taxon>Spermatophyta</taxon>
        <taxon>Magnoliopsida</taxon>
        <taxon>eudicotyledons</taxon>
        <taxon>Gunneridae</taxon>
        <taxon>Pentapetalae</taxon>
        <taxon>rosids</taxon>
        <taxon>malvids</taxon>
        <taxon>Malvales</taxon>
        <taxon>Malvaceae</taxon>
        <taxon>Malvoideae</taxon>
        <taxon>Hibiscus</taxon>
    </lineage>
</organism>